<sequence length="354" mass="39463">MLRLRNRFIVSIILLMFVMLVLSSCGQNQENNKPVSQNRFLLGTIITVQIYDKASDKLFDEIFNRLKEIENKMTINEKNSEIMLVNSNAGTKFTKVSDDTFYVVEKGKYFSELSGGRFDISIGPLVKLWNIGTEGAEIPDRRQIEEKKSLVDYNDVLLNSEKKSIMLKKTGMIIDLGGIAKGYAADEVAKILKENNIKHAIINLGGNVLAYGSKPDGSEWRIGIQNPFSSRGDYVGIVNVINKQVVTSGIYERYFEAKGKIYHHILDPETGYPVENNLVSVTVIADKGIDADSLSTSAFAMGLEKGFNLIEGLDNTEAVFITNDSKIYLTSGLNETFKLTDRSFSICDTADFAK</sequence>
<organism evidence="13 14">
    <name type="scientific">Koleobacter methoxysyntrophicus</name>
    <dbReference type="NCBI Taxonomy" id="2751313"/>
    <lineage>
        <taxon>Bacteria</taxon>
        <taxon>Bacillati</taxon>
        <taxon>Bacillota</taxon>
        <taxon>Clostridia</taxon>
        <taxon>Koleobacterales</taxon>
        <taxon>Koleobacteraceae</taxon>
        <taxon>Koleobacter</taxon>
    </lineage>
</organism>
<evidence type="ECO:0000256" key="8">
    <source>
        <dbReference type="ARBA" id="ARBA00031306"/>
    </source>
</evidence>
<keyword evidence="12" id="KW-0472">Membrane</keyword>
<evidence type="ECO:0000256" key="10">
    <source>
        <dbReference type="PIRNR" id="PIRNR006268"/>
    </source>
</evidence>
<evidence type="ECO:0000256" key="1">
    <source>
        <dbReference type="ARBA" id="ARBA00011955"/>
    </source>
</evidence>
<comment type="similarity">
    <text evidence="10 12">Belongs to the ApbE family.</text>
</comment>
<dbReference type="Pfam" id="PF02424">
    <property type="entry name" value="ApbE"/>
    <property type="match status" value="1"/>
</dbReference>
<evidence type="ECO:0000256" key="9">
    <source>
        <dbReference type="ARBA" id="ARBA00048540"/>
    </source>
</evidence>
<evidence type="ECO:0000256" key="5">
    <source>
        <dbReference type="ARBA" id="ARBA00022723"/>
    </source>
</evidence>
<comment type="subcellular location">
    <subcellularLocation>
        <location evidence="12">Cell inner membrane</location>
        <topology evidence="12">Lipid-anchor</topology>
        <orientation evidence="12">Periplasmic side</orientation>
    </subcellularLocation>
</comment>
<protein>
    <recommendedName>
        <fullName evidence="2 10">FAD:protein FMN transferase</fullName>
        <ecNumber evidence="1 10">2.7.1.180</ecNumber>
    </recommendedName>
    <alternativeName>
        <fullName evidence="8 10">Flavin transferase</fullName>
    </alternativeName>
</protein>
<keyword evidence="14" id="KW-1185">Reference proteome</keyword>
<gene>
    <name evidence="13" type="primary">apbE</name>
    <name evidence="13" type="ORF">H0A61_00077</name>
</gene>
<dbReference type="InterPro" id="IPR024932">
    <property type="entry name" value="ApbE"/>
</dbReference>
<dbReference type="GO" id="GO:0046872">
    <property type="term" value="F:metal ion binding"/>
    <property type="evidence" value="ECO:0007669"/>
    <property type="project" value="UniProtKB-UniRule"/>
</dbReference>
<keyword evidence="12" id="KW-0997">Cell inner membrane</keyword>
<dbReference type="PANTHER" id="PTHR30040">
    <property type="entry name" value="THIAMINE BIOSYNTHESIS LIPOPROTEIN APBE"/>
    <property type="match status" value="1"/>
</dbReference>
<keyword evidence="5 10" id="KW-0479">Metal-binding</keyword>
<keyword evidence="12" id="KW-1003">Cell membrane</keyword>
<evidence type="ECO:0000256" key="7">
    <source>
        <dbReference type="ARBA" id="ARBA00022842"/>
    </source>
</evidence>
<evidence type="ECO:0000256" key="3">
    <source>
        <dbReference type="ARBA" id="ARBA00022630"/>
    </source>
</evidence>
<dbReference type="Gene3D" id="3.10.520.10">
    <property type="entry name" value="ApbE-like domains"/>
    <property type="match status" value="1"/>
</dbReference>
<evidence type="ECO:0000256" key="12">
    <source>
        <dbReference type="RuleBase" id="RU363002"/>
    </source>
</evidence>
<keyword evidence="12" id="KW-0449">Lipoprotein</keyword>
<evidence type="ECO:0000256" key="4">
    <source>
        <dbReference type="ARBA" id="ARBA00022679"/>
    </source>
</evidence>
<dbReference type="PANTHER" id="PTHR30040:SF2">
    <property type="entry name" value="FAD:PROTEIN FMN TRANSFERASE"/>
    <property type="match status" value="1"/>
</dbReference>
<evidence type="ECO:0000256" key="2">
    <source>
        <dbReference type="ARBA" id="ARBA00016337"/>
    </source>
</evidence>
<dbReference type="AlphaFoldDB" id="A0A8A0RH11"/>
<feature type="binding site" evidence="11">
    <location>
        <position position="296"/>
    </location>
    <ligand>
        <name>Mg(2+)</name>
        <dbReference type="ChEBI" id="CHEBI:18420"/>
    </ligand>
</feature>
<keyword evidence="3 10" id="KW-0285">Flavoprotein</keyword>
<dbReference type="GO" id="GO:0005886">
    <property type="term" value="C:plasma membrane"/>
    <property type="evidence" value="ECO:0007669"/>
    <property type="project" value="UniProtKB-SubCell"/>
</dbReference>
<dbReference type="PIRSF" id="PIRSF006268">
    <property type="entry name" value="ApbE"/>
    <property type="match status" value="1"/>
</dbReference>
<dbReference type="Proteomes" id="UP000662904">
    <property type="component" value="Chromosome"/>
</dbReference>
<feature type="binding site" evidence="11">
    <location>
        <position position="292"/>
    </location>
    <ligand>
        <name>Mg(2+)</name>
        <dbReference type="ChEBI" id="CHEBI:18420"/>
    </ligand>
</feature>
<dbReference type="GO" id="GO:0016740">
    <property type="term" value="F:transferase activity"/>
    <property type="evidence" value="ECO:0007669"/>
    <property type="project" value="UniProtKB-UniRule"/>
</dbReference>
<dbReference type="EC" id="2.7.1.180" evidence="1 10"/>
<feature type="binding site" evidence="11">
    <location>
        <position position="178"/>
    </location>
    <ligand>
        <name>Mg(2+)</name>
        <dbReference type="ChEBI" id="CHEBI:18420"/>
    </ligand>
</feature>
<evidence type="ECO:0000313" key="13">
    <source>
        <dbReference type="EMBL" id="QSQ07761.1"/>
    </source>
</evidence>
<dbReference type="SUPFAM" id="SSF143631">
    <property type="entry name" value="ApbE-like"/>
    <property type="match status" value="1"/>
</dbReference>
<evidence type="ECO:0000256" key="11">
    <source>
        <dbReference type="PIRSR" id="PIRSR006268-2"/>
    </source>
</evidence>
<dbReference type="EMBL" id="CP059066">
    <property type="protein sequence ID" value="QSQ07761.1"/>
    <property type="molecule type" value="Genomic_DNA"/>
</dbReference>
<evidence type="ECO:0000256" key="6">
    <source>
        <dbReference type="ARBA" id="ARBA00022827"/>
    </source>
</evidence>
<keyword evidence="6 10" id="KW-0274">FAD</keyword>
<reference evidence="13" key="1">
    <citation type="submission" date="2020-07" db="EMBL/GenBank/DDBJ databases">
        <title>Koleobacter methoxysyntrophicus gen. nov., sp. nov., a novel anaerobic bacterium isolated from deep subsurface oil field and proposal of Koleobacterales ord. nov. in the phylum Firmicutes.</title>
        <authorList>
            <person name="Sakamoto S."/>
            <person name="Tamaki H."/>
        </authorList>
    </citation>
    <scope>NUCLEOTIDE SEQUENCE</scope>
    <source>
        <strain evidence="13">NRmbB1</strain>
    </source>
</reference>
<dbReference type="InterPro" id="IPR003374">
    <property type="entry name" value="ApbE-like_sf"/>
</dbReference>
<comment type="catalytic activity">
    <reaction evidence="9 10 12">
        <text>L-threonyl-[protein] + FAD = FMN-L-threonyl-[protein] + AMP + H(+)</text>
        <dbReference type="Rhea" id="RHEA:36847"/>
        <dbReference type="Rhea" id="RHEA-COMP:11060"/>
        <dbReference type="Rhea" id="RHEA-COMP:11061"/>
        <dbReference type="ChEBI" id="CHEBI:15378"/>
        <dbReference type="ChEBI" id="CHEBI:30013"/>
        <dbReference type="ChEBI" id="CHEBI:57692"/>
        <dbReference type="ChEBI" id="CHEBI:74257"/>
        <dbReference type="ChEBI" id="CHEBI:456215"/>
        <dbReference type="EC" id="2.7.1.180"/>
    </reaction>
</comment>
<proteinExistence type="inferred from homology"/>
<comment type="function">
    <text evidence="12">Flavin transferase that catalyzes the transfer of the FMN moiety of FAD and its covalent binding to the hydroxyl group of a threonine residue in a target flavoprotein.</text>
</comment>
<accession>A0A8A0RH11</accession>
<dbReference type="PROSITE" id="PS51257">
    <property type="entry name" value="PROKAR_LIPOPROTEIN"/>
    <property type="match status" value="1"/>
</dbReference>
<evidence type="ECO:0000313" key="14">
    <source>
        <dbReference type="Proteomes" id="UP000662904"/>
    </source>
</evidence>
<comment type="cofactor">
    <cofactor evidence="11">
        <name>Mg(2+)</name>
        <dbReference type="ChEBI" id="CHEBI:18420"/>
    </cofactor>
    <cofactor evidence="11">
        <name>Mn(2+)</name>
        <dbReference type="ChEBI" id="CHEBI:29035"/>
    </cofactor>
    <text evidence="11">Magnesium. Can also use manganese.</text>
</comment>
<keyword evidence="4 10" id="KW-0808">Transferase</keyword>
<keyword evidence="7 10" id="KW-0460">Magnesium</keyword>
<dbReference type="KEGG" id="kme:H0A61_00077"/>
<name>A0A8A0RH11_9FIRM</name>